<dbReference type="PANTHER" id="PTHR22767:SF3">
    <property type="entry name" value="N-ALPHA-ACETYLTRANSFERASE 25, NATB AUXILIARY SUBUNIT"/>
    <property type="match status" value="1"/>
</dbReference>
<reference evidence="4" key="1">
    <citation type="journal article" date="2023" name="G3 (Bethesda)">
        <title>Whole genome assemblies of Zophobas morio and Tenebrio molitor.</title>
        <authorList>
            <person name="Kaur S."/>
            <person name="Stinson S.A."/>
            <person name="diCenzo G.C."/>
        </authorList>
    </citation>
    <scope>NUCLEOTIDE SEQUENCE</scope>
    <source>
        <strain evidence="4">QUZm001</strain>
    </source>
</reference>
<evidence type="ECO:0000256" key="2">
    <source>
        <dbReference type="ARBA" id="ARBA00022803"/>
    </source>
</evidence>
<gene>
    <name evidence="4" type="ORF">Zmor_017853</name>
</gene>
<name>A0AA38MCL7_9CUCU</name>
<proteinExistence type="inferred from homology"/>
<dbReference type="InterPro" id="IPR019183">
    <property type="entry name" value="NAA25_NatB_aux_su"/>
</dbReference>
<dbReference type="InterPro" id="IPR011990">
    <property type="entry name" value="TPR-like_helical_dom_sf"/>
</dbReference>
<comment type="caution">
    <text evidence="4">The sequence shown here is derived from an EMBL/GenBank/DDBJ whole genome shotgun (WGS) entry which is preliminary data.</text>
</comment>
<evidence type="ECO:0000313" key="4">
    <source>
        <dbReference type="EMBL" id="KAJ3651845.1"/>
    </source>
</evidence>
<dbReference type="EMBL" id="JALNTZ010000005">
    <property type="protein sequence ID" value="KAJ3651845.1"/>
    <property type="molecule type" value="Genomic_DNA"/>
</dbReference>
<dbReference type="AlphaFoldDB" id="A0AA38MCL7"/>
<dbReference type="SUPFAM" id="SSF48452">
    <property type="entry name" value="TPR-like"/>
    <property type="match status" value="1"/>
</dbReference>
<keyword evidence="2" id="KW-0802">TPR repeat</keyword>
<dbReference type="GO" id="GO:0031416">
    <property type="term" value="C:NatB complex"/>
    <property type="evidence" value="ECO:0007669"/>
    <property type="project" value="TreeGrafter"/>
</dbReference>
<evidence type="ECO:0000256" key="1">
    <source>
        <dbReference type="ARBA" id="ARBA00006298"/>
    </source>
</evidence>
<dbReference type="PANTHER" id="PTHR22767">
    <property type="entry name" value="N-TERMINAL ACETYLTRANSFERASE-RELATED"/>
    <property type="match status" value="1"/>
</dbReference>
<accession>A0AA38MCL7</accession>
<comment type="similarity">
    <text evidence="1">Belongs to the MDM20/NAA25 family.</text>
</comment>
<sequence length="940" mass="107133">MSSKGQHVQDNSVAERRLRPIYDWLDIGNNKKALQECDKVLKKTPNLQCAKALKALTLHRMGKESEAANILDALTAERPTDDATLQAMTLCYRELQQLEKICKLYETAVKLDPTNEELFTHLFMSYARIFDFKSQQQTAMTLYKHKPKTPYYCWAVMSIILQATRGEGKNDPKKRQLLLSLAERMMEKLIVDGKLDAEQEVQLYIMVLELQGKFEEILVILDGPLGTKLTCSNIPQSRLKYLVPLERWDEVNLLCKGILVDSVDRWDIWKEYVNSVFELMETNKCENNHDNGTSENDLETVDDTPEKCHEFICRIVENGADNGFLLRGPYLARFELCSKLIKRNVDPSDVIGESIELFIEYFRKFGHKPCCVSDLRLYLSLLDGEKKAELSARLIKDVGISSTSVPQSEQQMQRHLCALQLSRLCGAHRNLTSDHLKALVTAFSLHYEHGYQTYGTNLLSTDLGPSDPYALLAAHVLYDLSRTEQSSDPIIAALVLLENMLKNSPSNFHAKLLCVRLYHTVGGCLGAQNMYNSLDTKHLQLDSLGFIHCARLPTLGLYSVCTNLFDVTLKFFSSNYKDSSDHITFSYKYGSFIKLDEFMDFRERLNNSMHYTTVAIDRIVLSLVECTSLEGLYNIDISPKDNNIEWEALRDNHDLSCYITWDPERLEGPPEEFEDVKKFFTHNLVFLKLRASVLWALASAVDIIKSSDGVRTKHVEKLKNILNSWEDLWEESRNRKYTPLRQNQVTLPLPSRLHVALDTPHYEIIANTFRILLEASSESGVSDDLVKKIEVTLKDALEMVEKKTSDGKNANLVYRRENMEYVVNIVEIVSLASLVCLLCNDLVKPTQGKKGKKRVHESSSKELVNRLANSFKTHINVLNNVLQSWSNFSVSSDLSGMFEALNLNNDGHSICENVVNSYVLACREMQCVLKSKVKMLNSIS</sequence>
<evidence type="ECO:0000313" key="5">
    <source>
        <dbReference type="Proteomes" id="UP001168821"/>
    </source>
</evidence>
<evidence type="ECO:0000256" key="3">
    <source>
        <dbReference type="ARBA" id="ARBA00029872"/>
    </source>
</evidence>
<dbReference type="Gene3D" id="1.25.40.1040">
    <property type="match status" value="1"/>
</dbReference>
<keyword evidence="5" id="KW-1185">Reference proteome</keyword>
<protein>
    <recommendedName>
        <fullName evidence="3">N-terminal acetyltransferase B complex subunit MDM20 homolog</fullName>
    </recommendedName>
</protein>
<dbReference type="Proteomes" id="UP001168821">
    <property type="component" value="Unassembled WGS sequence"/>
</dbReference>
<dbReference type="Pfam" id="PF09797">
    <property type="entry name" value="NatB_MDM20"/>
    <property type="match status" value="1"/>
</dbReference>
<organism evidence="4 5">
    <name type="scientific">Zophobas morio</name>
    <dbReference type="NCBI Taxonomy" id="2755281"/>
    <lineage>
        <taxon>Eukaryota</taxon>
        <taxon>Metazoa</taxon>
        <taxon>Ecdysozoa</taxon>
        <taxon>Arthropoda</taxon>
        <taxon>Hexapoda</taxon>
        <taxon>Insecta</taxon>
        <taxon>Pterygota</taxon>
        <taxon>Neoptera</taxon>
        <taxon>Endopterygota</taxon>
        <taxon>Coleoptera</taxon>
        <taxon>Polyphaga</taxon>
        <taxon>Cucujiformia</taxon>
        <taxon>Tenebrionidae</taxon>
        <taxon>Zophobas</taxon>
    </lineage>
</organism>